<evidence type="ECO:0000313" key="2">
    <source>
        <dbReference type="EMBL" id="CAE7430342.1"/>
    </source>
</evidence>
<accession>A0A812RBV9</accession>
<protein>
    <submittedName>
        <fullName evidence="2">Uncharacterized protein</fullName>
    </submittedName>
</protein>
<dbReference type="EMBL" id="CAJNJA010018746">
    <property type="protein sequence ID" value="CAE7430342.1"/>
    <property type="molecule type" value="Genomic_DNA"/>
</dbReference>
<comment type="caution">
    <text evidence="2">The sequence shown here is derived from an EMBL/GenBank/DDBJ whole genome shotgun (WGS) entry which is preliminary data.</text>
</comment>
<dbReference type="AlphaFoldDB" id="A0A812RBV9"/>
<feature type="region of interest" description="Disordered" evidence="1">
    <location>
        <begin position="161"/>
        <end position="201"/>
    </location>
</feature>
<organism evidence="2 3">
    <name type="scientific">Symbiodinium necroappetens</name>
    <dbReference type="NCBI Taxonomy" id="1628268"/>
    <lineage>
        <taxon>Eukaryota</taxon>
        <taxon>Sar</taxon>
        <taxon>Alveolata</taxon>
        <taxon>Dinophyceae</taxon>
        <taxon>Suessiales</taxon>
        <taxon>Symbiodiniaceae</taxon>
        <taxon>Symbiodinium</taxon>
    </lineage>
</organism>
<dbReference type="Proteomes" id="UP000601435">
    <property type="component" value="Unassembled WGS sequence"/>
</dbReference>
<sequence length="361" mass="38384">MPAMPPVQVKSGNKEMWPPPSCQAGLPPVGAPPLTGAHGQPETSEPGPSAECFQPSQPTAAPSGASGSGREGLQPQPWGGYIFPSKTTTSSRGSMGMPSLPAAWADHLPTQPAVSVPWTKPSGSSPPGAQPESGILEAQTETGLKDANQLPHGWANAMDPVQASASAPESEESEESEAALPEGEPACGPSLPPDGKDEDDALCPETLLKNLKAARKALLWERAVAQRLRKALDMAEAWAPADETTSQDSEVSRLQSTIALQKQEIAELQQSVQDGSCLALALPPKVHLARRFVFELEAHAFGWPHSHAVENSCEVMRHLRLLCYLRCFSRFVLSAINSPTPSLLVQMQRQPRSSPFLAAIV</sequence>
<evidence type="ECO:0000313" key="3">
    <source>
        <dbReference type="Proteomes" id="UP000601435"/>
    </source>
</evidence>
<gene>
    <name evidence="2" type="ORF">SNEC2469_LOCUS11815</name>
</gene>
<proteinExistence type="predicted"/>
<keyword evidence="3" id="KW-1185">Reference proteome</keyword>
<dbReference type="OrthoDB" id="10376193at2759"/>
<evidence type="ECO:0000256" key="1">
    <source>
        <dbReference type="SAM" id="MobiDB-lite"/>
    </source>
</evidence>
<feature type="region of interest" description="Disordered" evidence="1">
    <location>
        <begin position="1"/>
        <end position="133"/>
    </location>
</feature>
<name>A0A812RBV9_9DINO</name>
<reference evidence="2" key="1">
    <citation type="submission" date="2021-02" db="EMBL/GenBank/DDBJ databases">
        <authorList>
            <person name="Dougan E. K."/>
            <person name="Rhodes N."/>
            <person name="Thang M."/>
            <person name="Chan C."/>
        </authorList>
    </citation>
    <scope>NUCLEOTIDE SEQUENCE</scope>
</reference>